<evidence type="ECO:0000256" key="3">
    <source>
        <dbReference type="ARBA" id="ARBA00012483"/>
    </source>
</evidence>
<keyword evidence="12" id="KW-0472">Membrane</keyword>
<keyword evidence="6 10" id="KW-0547">Nucleotide-binding</keyword>
<feature type="binding site" evidence="10">
    <location>
        <position position="648"/>
    </location>
    <ligand>
        <name>ATP</name>
        <dbReference type="ChEBI" id="CHEBI:30616"/>
    </ligand>
</feature>
<evidence type="ECO:0000256" key="2">
    <source>
        <dbReference type="ARBA" id="ARBA00003861"/>
    </source>
</evidence>
<reference evidence="15 16" key="1">
    <citation type="journal article" date="2021" name="Hortic Res">
        <title>The domestication of Cucurbita argyrosperma as revealed by the genome of its wild relative.</title>
        <authorList>
            <person name="Barrera-Redondo J."/>
            <person name="Sanchez-de la Vega G."/>
            <person name="Aguirre-Liguori J.A."/>
            <person name="Castellanos-Morales G."/>
            <person name="Gutierrez-Guerrero Y.T."/>
            <person name="Aguirre-Dugua X."/>
            <person name="Aguirre-Planter E."/>
            <person name="Tenaillon M.I."/>
            <person name="Lira-Saade R."/>
            <person name="Eguiarte L.E."/>
        </authorList>
    </citation>
    <scope>NUCLEOTIDE SEQUENCE [LARGE SCALE GENOMIC DNA]</scope>
    <source>
        <strain evidence="15">JBR-2021</strain>
    </source>
</reference>
<feature type="domain" description="Protein kinase" evidence="13">
    <location>
        <begin position="621"/>
        <end position="914"/>
    </location>
</feature>
<dbReference type="InterPro" id="IPR008271">
    <property type="entry name" value="Ser/Thr_kinase_AS"/>
</dbReference>
<feature type="coiled-coil region" evidence="11">
    <location>
        <begin position="491"/>
        <end position="595"/>
    </location>
</feature>
<evidence type="ECO:0000313" key="15">
    <source>
        <dbReference type="EMBL" id="KAG6597128.1"/>
    </source>
</evidence>
<dbReference type="SMART" id="SM00220">
    <property type="entry name" value="S_TKc"/>
    <property type="match status" value="1"/>
</dbReference>
<dbReference type="SMART" id="SM00504">
    <property type="entry name" value="Ubox"/>
    <property type="match status" value="1"/>
</dbReference>
<organism evidence="15 16">
    <name type="scientific">Cucurbita argyrosperma subsp. sororia</name>
    <dbReference type="NCBI Taxonomy" id="37648"/>
    <lineage>
        <taxon>Eukaryota</taxon>
        <taxon>Viridiplantae</taxon>
        <taxon>Streptophyta</taxon>
        <taxon>Embryophyta</taxon>
        <taxon>Tracheophyta</taxon>
        <taxon>Spermatophyta</taxon>
        <taxon>Magnoliopsida</taxon>
        <taxon>eudicotyledons</taxon>
        <taxon>Gunneridae</taxon>
        <taxon>Pentapetalae</taxon>
        <taxon>rosids</taxon>
        <taxon>fabids</taxon>
        <taxon>Cucurbitales</taxon>
        <taxon>Cucurbitaceae</taxon>
        <taxon>Cucurbiteae</taxon>
        <taxon>Cucurbita</taxon>
    </lineage>
</organism>
<evidence type="ECO:0000259" key="14">
    <source>
        <dbReference type="PROSITE" id="PS51698"/>
    </source>
</evidence>
<dbReference type="EMBL" id="JAGKQH010000006">
    <property type="protein sequence ID" value="KAG6597128.1"/>
    <property type="molecule type" value="Genomic_DNA"/>
</dbReference>
<dbReference type="InterPro" id="IPR000719">
    <property type="entry name" value="Prot_kinase_dom"/>
</dbReference>
<keyword evidence="5" id="KW-0808">Transferase</keyword>
<dbReference type="PANTHER" id="PTHR45647:SF100">
    <property type="entry name" value="U-BOX DOMAIN-CONTAINING PROTEIN 33"/>
    <property type="match status" value="1"/>
</dbReference>
<feature type="non-terminal residue" evidence="15">
    <location>
        <position position="1"/>
    </location>
</feature>
<keyword evidence="7" id="KW-0418">Kinase</keyword>
<dbReference type="PROSITE" id="PS51698">
    <property type="entry name" value="U_BOX"/>
    <property type="match status" value="1"/>
</dbReference>
<dbReference type="Pfam" id="PF07714">
    <property type="entry name" value="PK_Tyr_Ser-Thr"/>
    <property type="match status" value="1"/>
</dbReference>
<dbReference type="Proteomes" id="UP000685013">
    <property type="component" value="Chromosome 6"/>
</dbReference>
<evidence type="ECO:0000256" key="1">
    <source>
        <dbReference type="ARBA" id="ARBA00000900"/>
    </source>
</evidence>
<comment type="catalytic activity">
    <reaction evidence="1">
        <text>S-ubiquitinyl-[E2 ubiquitin-conjugating enzyme]-L-cysteine + [acceptor protein]-L-lysine = [E2 ubiquitin-conjugating enzyme]-L-cysteine + N(6)-ubiquitinyl-[acceptor protein]-L-lysine.</text>
        <dbReference type="EC" id="2.3.2.27"/>
    </reaction>
</comment>
<evidence type="ECO:0000256" key="4">
    <source>
        <dbReference type="ARBA" id="ARBA00022527"/>
    </source>
</evidence>
<keyword evidence="8" id="KW-0833">Ubl conjugation pathway</keyword>
<comment type="caution">
    <text evidence="15">The sequence shown here is derived from an EMBL/GenBank/DDBJ whole genome shotgun (WGS) entry which is preliminary data.</text>
</comment>
<proteinExistence type="predicted"/>
<gene>
    <name evidence="15" type="primary">PUB33</name>
    <name evidence="15" type="ORF">SDJN03_10308</name>
</gene>
<sequence length="980" mass="110887">MRDCFQIQSCLNFKQILQELSPSVPGIFAFEESANRDKRQSRTEDLTEFVYLKSHSVCCTVALFMMVEFMLFMSIMKLLNRPSFREAKRWRNILGFSSYGVLKIQFLRVSCHGGCRAGPTNYAEASPIMISSRREIVEEPVRAISEDVICVAVGKDVKECLSVLRYALKSSHGKKICLLHVHVPAQMIPLMGTKFPANSLQKEEVRAYHEFEKQNLRRIMNEYILYCLQEGVQAERLCAEAESIEKGIVDMISLHGIKKIVMGAAVDKCYSRRMVDLKSKKAFYVRSQALASCHIEFICKGNLICTREGRSDGAQVEAAVTSPQTSPDAEAPEISQCRSQSCPLEQVNSREVGTPSSDLRFRGRSLLVDHFRESIVDPSPSPNIMNGVRTARSLDVNETFDELSLLERRSPYERSDNSLRSPRGVIDMAPSPLSRVELCENGLEDGKTSSYLYNQYERVMMEATNARRDAFLEAIARRKSEKEAVNALCKVKAAEGLYAEELKQRKEVEQELAREKAKLESIKKQRNEGMEELRIAQDQKASLERELLESDLTVKELEQRILSAVELLQSYKREREELQIQRDNALTEAEELRRNQSAGTILPQFFMEFPFREIEEATRNFDPSLKIGEGGYGSIYKGFLRHTMVAIKILHSDSSQGPSEFQQEVNVLSKMRHPNLLTLIGACPEAWVLVYEYLCNGSLEDKLSCKNNTPPLPWQTRIRIATELCSAIMFLHSSKPHSIIHGDLKPANVLLDANFVCKLGDFGICRLLSRDETPNDNETLVWRTDNPKGTFPYMDPDYLSSGELTTKSDVYSFGIILLRLLTGRSAIGISKEVQYAVGNGKLKSILDPLAGDWPFVQAEQLARLALRCCDMNRKSRPDLITDVWRVLGPMRASCGGLLSIQLGSSEHLQPPPYFICPIFQEVMLDPHVAADGFTYEAEAARGWLDSGHDTSPMTNLRLEHRNLVPNRALRSAIQEWLQRN</sequence>
<feature type="domain" description="U-box" evidence="14">
    <location>
        <begin position="909"/>
        <end position="980"/>
    </location>
</feature>
<accession>A0AAV6NFW6</accession>
<dbReference type="CDD" id="cd01989">
    <property type="entry name" value="USP_STK_Ubox_N"/>
    <property type="match status" value="1"/>
</dbReference>
<dbReference type="CDD" id="cd16655">
    <property type="entry name" value="RING-Ubox_WDSUB1-like"/>
    <property type="match status" value="1"/>
</dbReference>
<dbReference type="Pfam" id="PF04564">
    <property type="entry name" value="U-box"/>
    <property type="match status" value="1"/>
</dbReference>
<dbReference type="InterPro" id="IPR001245">
    <property type="entry name" value="Ser-Thr/Tyr_kinase_cat_dom"/>
</dbReference>
<evidence type="ECO:0000313" key="16">
    <source>
        <dbReference type="Proteomes" id="UP000685013"/>
    </source>
</evidence>
<evidence type="ECO:0000256" key="9">
    <source>
        <dbReference type="ARBA" id="ARBA00022840"/>
    </source>
</evidence>
<feature type="transmembrane region" description="Helical" evidence="12">
    <location>
        <begin position="54"/>
        <end position="79"/>
    </location>
</feature>
<evidence type="ECO:0000259" key="13">
    <source>
        <dbReference type="PROSITE" id="PS50011"/>
    </source>
</evidence>
<dbReference type="FunFam" id="3.30.200.20:FF:000039">
    <property type="entry name" value="receptor-like protein kinase FERONIA"/>
    <property type="match status" value="1"/>
</dbReference>
<keyword evidence="12" id="KW-1133">Transmembrane helix</keyword>
<dbReference type="InterPro" id="IPR003613">
    <property type="entry name" value="Ubox_domain"/>
</dbReference>
<comment type="function">
    <text evidence="2">Functions as an E3 ubiquitin ligase.</text>
</comment>
<protein>
    <recommendedName>
        <fullName evidence="3">RING-type E3 ubiquitin transferase</fullName>
        <ecNumber evidence="3">2.3.2.27</ecNumber>
    </recommendedName>
</protein>
<keyword evidence="12" id="KW-0812">Transmembrane</keyword>
<dbReference type="GO" id="GO:0005524">
    <property type="term" value="F:ATP binding"/>
    <property type="evidence" value="ECO:0007669"/>
    <property type="project" value="UniProtKB-UniRule"/>
</dbReference>
<evidence type="ECO:0000256" key="8">
    <source>
        <dbReference type="ARBA" id="ARBA00022786"/>
    </source>
</evidence>
<dbReference type="PROSITE" id="PS50011">
    <property type="entry name" value="PROTEIN_KINASE_DOM"/>
    <property type="match status" value="1"/>
</dbReference>
<evidence type="ECO:0000256" key="12">
    <source>
        <dbReference type="SAM" id="Phobius"/>
    </source>
</evidence>
<keyword evidence="16" id="KW-1185">Reference proteome</keyword>
<dbReference type="PROSITE" id="PS00108">
    <property type="entry name" value="PROTEIN_KINASE_ST"/>
    <property type="match status" value="1"/>
</dbReference>
<dbReference type="PANTHER" id="PTHR45647">
    <property type="entry name" value="OS02G0152300 PROTEIN"/>
    <property type="match status" value="1"/>
</dbReference>
<dbReference type="EC" id="2.3.2.27" evidence="3"/>
<evidence type="ECO:0000256" key="7">
    <source>
        <dbReference type="ARBA" id="ARBA00022777"/>
    </source>
</evidence>
<name>A0AAV6NFW6_9ROSI</name>
<dbReference type="GO" id="GO:0061630">
    <property type="term" value="F:ubiquitin protein ligase activity"/>
    <property type="evidence" value="ECO:0007669"/>
    <property type="project" value="UniProtKB-EC"/>
</dbReference>
<evidence type="ECO:0000256" key="5">
    <source>
        <dbReference type="ARBA" id="ARBA00022679"/>
    </source>
</evidence>
<keyword evidence="4" id="KW-0723">Serine/threonine-protein kinase</keyword>
<keyword evidence="9 10" id="KW-0067">ATP-binding</keyword>
<evidence type="ECO:0000256" key="10">
    <source>
        <dbReference type="PROSITE-ProRule" id="PRU10141"/>
    </source>
</evidence>
<dbReference type="InterPro" id="IPR051348">
    <property type="entry name" value="U-box_ubiquitin_ligases"/>
</dbReference>
<dbReference type="PROSITE" id="PS00107">
    <property type="entry name" value="PROTEIN_KINASE_ATP"/>
    <property type="match status" value="1"/>
</dbReference>
<dbReference type="InterPro" id="IPR017441">
    <property type="entry name" value="Protein_kinase_ATP_BS"/>
</dbReference>
<dbReference type="AlphaFoldDB" id="A0AAV6NFW6"/>
<evidence type="ECO:0000256" key="11">
    <source>
        <dbReference type="SAM" id="Coils"/>
    </source>
</evidence>
<keyword evidence="11" id="KW-0175">Coiled coil</keyword>
<evidence type="ECO:0000256" key="6">
    <source>
        <dbReference type="ARBA" id="ARBA00022741"/>
    </source>
</evidence>
<dbReference type="GO" id="GO:0016567">
    <property type="term" value="P:protein ubiquitination"/>
    <property type="evidence" value="ECO:0007669"/>
    <property type="project" value="InterPro"/>
</dbReference>
<dbReference type="GO" id="GO:0004674">
    <property type="term" value="F:protein serine/threonine kinase activity"/>
    <property type="evidence" value="ECO:0007669"/>
    <property type="project" value="UniProtKB-KW"/>
</dbReference>